<dbReference type="GO" id="GO:0006886">
    <property type="term" value="P:intracellular protein transport"/>
    <property type="evidence" value="ECO:0007669"/>
    <property type="project" value="TreeGrafter"/>
</dbReference>
<dbReference type="VEuPathDB" id="ToxoDB:ETH2_1216400"/>
<dbReference type="InterPro" id="IPR019775">
    <property type="entry name" value="WD40_repeat_CS"/>
</dbReference>
<dbReference type="GO" id="GO:0030126">
    <property type="term" value="C:COPI vesicle coat"/>
    <property type="evidence" value="ECO:0007669"/>
    <property type="project" value="TreeGrafter"/>
</dbReference>
<dbReference type="GeneID" id="25252519"/>
<dbReference type="SMART" id="SM00320">
    <property type="entry name" value="WD40"/>
    <property type="match status" value="4"/>
</dbReference>
<dbReference type="EMBL" id="HG673814">
    <property type="protein sequence ID" value="CDJ38166.1"/>
    <property type="molecule type" value="Genomic_DNA"/>
</dbReference>
<keyword evidence="1 3" id="KW-0853">WD repeat</keyword>
<dbReference type="PANTHER" id="PTHR19876:SF2">
    <property type="entry name" value="COATOMER SUBUNIT BETA"/>
    <property type="match status" value="1"/>
</dbReference>
<dbReference type="Pfam" id="PF00400">
    <property type="entry name" value="WD40"/>
    <property type="match status" value="3"/>
</dbReference>
<evidence type="ECO:0000256" key="1">
    <source>
        <dbReference type="ARBA" id="ARBA00022574"/>
    </source>
</evidence>
<keyword evidence="5" id="KW-1185">Reference proteome</keyword>
<dbReference type="SUPFAM" id="SSF50978">
    <property type="entry name" value="WD40 repeat-like"/>
    <property type="match status" value="1"/>
</dbReference>
<evidence type="ECO:0000256" key="3">
    <source>
        <dbReference type="PROSITE-ProRule" id="PRU00221"/>
    </source>
</evidence>
<evidence type="ECO:0000256" key="2">
    <source>
        <dbReference type="ARBA" id="ARBA00022737"/>
    </source>
</evidence>
<dbReference type="GO" id="GO:0006891">
    <property type="term" value="P:intra-Golgi vesicle-mediated transport"/>
    <property type="evidence" value="ECO:0007669"/>
    <property type="project" value="TreeGrafter"/>
</dbReference>
<dbReference type="OrthoDB" id="2161379at2759"/>
<evidence type="ECO:0000313" key="4">
    <source>
        <dbReference type="EMBL" id="CDJ38166.1"/>
    </source>
</evidence>
<name>U6KMW3_EIMTE</name>
<protein>
    <submittedName>
        <fullName evidence="4">Uncharacterized protein</fullName>
    </submittedName>
</protein>
<reference evidence="4" key="1">
    <citation type="submission" date="2013-10" db="EMBL/GenBank/DDBJ databases">
        <title>Genomic analysis of the causative agents of coccidiosis in chickens.</title>
        <authorList>
            <person name="Reid A.J."/>
            <person name="Blake D."/>
            <person name="Billington K."/>
            <person name="Browne H."/>
            <person name="Dunn M."/>
            <person name="Hung S."/>
            <person name="Kawahara F."/>
            <person name="Miranda-Saavedra D."/>
            <person name="Mourier T."/>
            <person name="Nagra H."/>
            <person name="Otto T.D."/>
            <person name="Rawlings N."/>
            <person name="Sanchez A."/>
            <person name="Sanders M."/>
            <person name="Subramaniam C."/>
            <person name="Tay Y."/>
            <person name="Dear P."/>
            <person name="Doerig C."/>
            <person name="Gruber A."/>
            <person name="Parkinson J."/>
            <person name="Shirley M."/>
            <person name="Wan K.L."/>
            <person name="Berriman M."/>
            <person name="Tomley F."/>
            <person name="Pain A."/>
        </authorList>
    </citation>
    <scope>NUCLEOTIDE SEQUENCE [LARGE SCALE GENOMIC DNA]</scope>
    <source>
        <strain evidence="4">Houghton</strain>
    </source>
</reference>
<organism evidence="4 5">
    <name type="scientific">Eimeria tenella</name>
    <name type="common">Coccidian parasite</name>
    <dbReference type="NCBI Taxonomy" id="5802"/>
    <lineage>
        <taxon>Eukaryota</taxon>
        <taxon>Sar</taxon>
        <taxon>Alveolata</taxon>
        <taxon>Apicomplexa</taxon>
        <taxon>Conoidasida</taxon>
        <taxon>Coccidia</taxon>
        <taxon>Eucoccidiorida</taxon>
        <taxon>Eimeriorina</taxon>
        <taxon>Eimeriidae</taxon>
        <taxon>Eimeria</taxon>
    </lineage>
</organism>
<sequence length="212" mass="23230">MAFACGVSRHFFARSERVKAVALHPREPLVASAQYDGRLKVHNYFSLQLVAALDVSALPLRAAAFLAPRDWLLCAGDDCALRAFSLHSQQKVAELLNAHKDYIRHLAVHAHKPLVLSSSDDMTIKLWDVEDGWTRLCSFESHAHYVMQSVWSPRDPTIFASCSLDRSIKVWGIGPIGSGAKTAANGPPAVVTSAHFSLLGHERGVNTIAYST</sequence>
<dbReference type="Gene3D" id="2.130.10.10">
    <property type="entry name" value="YVTN repeat-like/Quinoprotein amine dehydrogenase"/>
    <property type="match status" value="1"/>
</dbReference>
<dbReference type="GO" id="GO:0006888">
    <property type="term" value="P:endoplasmic reticulum to Golgi vesicle-mediated transport"/>
    <property type="evidence" value="ECO:0007669"/>
    <property type="project" value="TreeGrafter"/>
</dbReference>
<accession>U6KMW3</accession>
<dbReference type="PANTHER" id="PTHR19876">
    <property type="entry name" value="COATOMER"/>
    <property type="match status" value="1"/>
</dbReference>
<dbReference type="OMA" id="FFINEHI"/>
<feature type="repeat" description="WD" evidence="3">
    <location>
        <begin position="96"/>
        <end position="132"/>
    </location>
</feature>
<proteinExistence type="predicted"/>
<dbReference type="PROSITE" id="PS00678">
    <property type="entry name" value="WD_REPEATS_1"/>
    <property type="match status" value="1"/>
</dbReference>
<dbReference type="InterPro" id="IPR050844">
    <property type="entry name" value="Coatomer_complex_subunit"/>
</dbReference>
<keyword evidence="2" id="KW-0677">Repeat</keyword>
<evidence type="ECO:0000313" key="5">
    <source>
        <dbReference type="Proteomes" id="UP000030747"/>
    </source>
</evidence>
<feature type="repeat" description="WD" evidence="3">
    <location>
        <begin position="139"/>
        <end position="171"/>
    </location>
</feature>
<reference evidence="4" key="2">
    <citation type="submission" date="2013-10" db="EMBL/GenBank/DDBJ databases">
        <authorList>
            <person name="Aslett M."/>
        </authorList>
    </citation>
    <scope>NUCLEOTIDE SEQUENCE [LARGE SCALE GENOMIC DNA]</scope>
    <source>
        <strain evidence="4">Houghton</strain>
    </source>
</reference>
<dbReference type="InterPro" id="IPR001680">
    <property type="entry name" value="WD40_rpt"/>
</dbReference>
<dbReference type="AlphaFoldDB" id="U6KMW3"/>
<dbReference type="InterPro" id="IPR036322">
    <property type="entry name" value="WD40_repeat_dom_sf"/>
</dbReference>
<dbReference type="RefSeq" id="XP_013229004.1">
    <property type="nucleotide sequence ID" value="XM_013373550.1"/>
</dbReference>
<dbReference type="PROSITE" id="PS50294">
    <property type="entry name" value="WD_REPEATS_REGION"/>
    <property type="match status" value="1"/>
</dbReference>
<dbReference type="InterPro" id="IPR015943">
    <property type="entry name" value="WD40/YVTN_repeat-like_dom_sf"/>
</dbReference>
<dbReference type="GO" id="GO:0006890">
    <property type="term" value="P:retrograde vesicle-mediated transport, Golgi to endoplasmic reticulum"/>
    <property type="evidence" value="ECO:0007669"/>
    <property type="project" value="TreeGrafter"/>
</dbReference>
<dbReference type="Proteomes" id="UP000030747">
    <property type="component" value="Unassembled WGS sequence"/>
</dbReference>
<dbReference type="VEuPathDB" id="ToxoDB:ETH_00016825"/>
<dbReference type="PROSITE" id="PS50082">
    <property type="entry name" value="WD_REPEATS_2"/>
    <property type="match status" value="2"/>
</dbReference>
<gene>
    <name evidence="4" type="ORF">ETH_00016825</name>
</gene>